<evidence type="ECO:0000256" key="10">
    <source>
        <dbReference type="ARBA" id="ARBA00022989"/>
    </source>
</evidence>
<feature type="signal peptide" evidence="14">
    <location>
        <begin position="1"/>
        <end position="22"/>
    </location>
</feature>
<accession>A0A1G8JT12</accession>
<dbReference type="Pfam" id="PF01292">
    <property type="entry name" value="Ni_hydr_CYTB"/>
    <property type="match status" value="1"/>
</dbReference>
<evidence type="ECO:0000256" key="6">
    <source>
        <dbReference type="ARBA" id="ARBA00022617"/>
    </source>
</evidence>
<dbReference type="SUPFAM" id="SSF81342">
    <property type="entry name" value="Transmembrane di-heme cytochromes"/>
    <property type="match status" value="1"/>
</dbReference>
<dbReference type="Gene3D" id="1.20.950.20">
    <property type="entry name" value="Transmembrane di-heme cytochromes, Chain C"/>
    <property type="match status" value="1"/>
</dbReference>
<feature type="domain" description="Cytochrome b561 bacterial/Ni-hydrogenase" evidence="15">
    <location>
        <begin position="115"/>
        <end position="291"/>
    </location>
</feature>
<keyword evidence="9" id="KW-0249">Electron transport</keyword>
<evidence type="ECO:0000256" key="5">
    <source>
        <dbReference type="ARBA" id="ARBA00022475"/>
    </source>
</evidence>
<dbReference type="EMBL" id="FNEM01000001">
    <property type="protein sequence ID" value="SDI34356.1"/>
    <property type="molecule type" value="Genomic_DNA"/>
</dbReference>
<keyword evidence="10 13" id="KW-1133">Transmembrane helix</keyword>
<dbReference type="GO" id="GO:0022904">
    <property type="term" value="P:respiratory electron transport chain"/>
    <property type="evidence" value="ECO:0007669"/>
    <property type="project" value="InterPro"/>
</dbReference>
<evidence type="ECO:0000313" key="16">
    <source>
        <dbReference type="EMBL" id="SDI34356.1"/>
    </source>
</evidence>
<protein>
    <submittedName>
        <fullName evidence="16">Formate dehydrogenase gamma subunit</fullName>
    </submittedName>
</protein>
<keyword evidence="6" id="KW-0349">Heme</keyword>
<evidence type="ECO:0000256" key="13">
    <source>
        <dbReference type="SAM" id="Phobius"/>
    </source>
</evidence>
<dbReference type="GO" id="GO:0009061">
    <property type="term" value="P:anaerobic respiration"/>
    <property type="evidence" value="ECO:0007669"/>
    <property type="project" value="TreeGrafter"/>
</dbReference>
<keyword evidence="14" id="KW-0732">Signal</keyword>
<dbReference type="GO" id="GO:0008863">
    <property type="term" value="F:formate dehydrogenase (NAD+) activity"/>
    <property type="evidence" value="ECO:0007669"/>
    <property type="project" value="InterPro"/>
</dbReference>
<feature type="transmembrane region" description="Helical" evidence="13">
    <location>
        <begin position="121"/>
        <end position="146"/>
    </location>
</feature>
<dbReference type="GO" id="GO:0009326">
    <property type="term" value="C:formate dehydrogenase complex"/>
    <property type="evidence" value="ECO:0007669"/>
    <property type="project" value="InterPro"/>
</dbReference>
<keyword evidence="12 13" id="KW-0472">Membrane</keyword>
<evidence type="ECO:0000256" key="1">
    <source>
        <dbReference type="ARBA" id="ARBA00001971"/>
    </source>
</evidence>
<dbReference type="GO" id="GO:0005886">
    <property type="term" value="C:plasma membrane"/>
    <property type="evidence" value="ECO:0007669"/>
    <property type="project" value="UniProtKB-SubCell"/>
</dbReference>
<evidence type="ECO:0000256" key="9">
    <source>
        <dbReference type="ARBA" id="ARBA00022982"/>
    </source>
</evidence>
<dbReference type="InterPro" id="IPR051817">
    <property type="entry name" value="FDH_cytochrome_b556_subunit"/>
</dbReference>
<dbReference type="GO" id="GO:0015944">
    <property type="term" value="P:formate oxidation"/>
    <property type="evidence" value="ECO:0007669"/>
    <property type="project" value="UniProtKB-ARBA"/>
</dbReference>
<dbReference type="PANTHER" id="PTHR30074">
    <property type="entry name" value="FORMATE DEHYDROGENASE, NITRATE-INDUCIBLE, CYTOCHROME B556 FDN SUBUNIT"/>
    <property type="match status" value="1"/>
</dbReference>
<name>A0A1G8JT12_9GAMM</name>
<evidence type="ECO:0000256" key="2">
    <source>
        <dbReference type="ARBA" id="ARBA00004651"/>
    </source>
</evidence>
<dbReference type="FunFam" id="1.20.950.20:FF:000002">
    <property type="entry name" value="Formate dehydrogenase cytochrome b556 subunit"/>
    <property type="match status" value="1"/>
</dbReference>
<evidence type="ECO:0000256" key="14">
    <source>
        <dbReference type="SAM" id="SignalP"/>
    </source>
</evidence>
<evidence type="ECO:0000256" key="12">
    <source>
        <dbReference type="ARBA" id="ARBA00023136"/>
    </source>
</evidence>
<feature type="transmembrane region" description="Helical" evidence="13">
    <location>
        <begin position="166"/>
        <end position="185"/>
    </location>
</feature>
<dbReference type="InterPro" id="IPR011577">
    <property type="entry name" value="Cyt_b561_bac/Ni-Hgenase"/>
</dbReference>
<keyword evidence="5" id="KW-1003">Cell membrane</keyword>
<evidence type="ECO:0000256" key="4">
    <source>
        <dbReference type="ARBA" id="ARBA00022448"/>
    </source>
</evidence>
<dbReference type="InterPro" id="IPR006471">
    <property type="entry name" value="Formate_DH_gsu"/>
</dbReference>
<evidence type="ECO:0000256" key="3">
    <source>
        <dbReference type="ARBA" id="ARBA00010747"/>
    </source>
</evidence>
<evidence type="ECO:0000256" key="8">
    <source>
        <dbReference type="ARBA" id="ARBA00022723"/>
    </source>
</evidence>
<keyword evidence="11" id="KW-0408">Iron</keyword>
<evidence type="ECO:0000256" key="7">
    <source>
        <dbReference type="ARBA" id="ARBA00022692"/>
    </source>
</evidence>
<feature type="transmembrane region" description="Helical" evidence="13">
    <location>
        <begin position="260"/>
        <end position="283"/>
    </location>
</feature>
<sequence>MKQMIKALLLMVAVMLPGLAMAETADTAAATASQSEVLWQAMKEGATGYTTSQSEFHNQPINVYDERIIPLRNVLMAPGLMAALFGMIAIFVLFIMVNGISKLHGGFSGKMVHRWSKRDVAIHWLGAIPCILLILTGLMLIAGKFFVEPILGQAAFASMMAVAKPVHDYMAFPFMAGWLLMTLLWAKNQIPAKYDIAWFMVVGGYINFGPFKGKHPDAGFANAGEKLWFWAFALFGLVISISGVVLMFPQYVEPSRTLSLLAIIAHGLSAIVLCAFSIVHIFMATVMSEGGMDCMVSGYCDENWAKQHHNLWFDEIKANGTLKYKED</sequence>
<dbReference type="GO" id="GO:0046872">
    <property type="term" value="F:metal ion binding"/>
    <property type="evidence" value="ECO:0007669"/>
    <property type="project" value="UniProtKB-KW"/>
</dbReference>
<evidence type="ECO:0000259" key="15">
    <source>
        <dbReference type="Pfam" id="PF01292"/>
    </source>
</evidence>
<keyword evidence="8" id="KW-0479">Metal-binding</keyword>
<keyword evidence="4" id="KW-0813">Transport</keyword>
<keyword evidence="17" id="KW-1185">Reference proteome</keyword>
<keyword evidence="7 13" id="KW-0812">Transmembrane</keyword>
<reference evidence="17" key="1">
    <citation type="submission" date="2016-10" db="EMBL/GenBank/DDBJ databases">
        <authorList>
            <person name="Varghese N."/>
            <person name="Submissions S."/>
        </authorList>
    </citation>
    <scope>NUCLEOTIDE SEQUENCE [LARGE SCALE GENOMIC DNA]</scope>
    <source>
        <strain evidence="17">DSM 23317</strain>
    </source>
</reference>
<dbReference type="GO" id="GO:0036397">
    <property type="term" value="F:formate dehydrogenase (quinone) activity"/>
    <property type="evidence" value="ECO:0007669"/>
    <property type="project" value="TreeGrafter"/>
</dbReference>
<comment type="cofactor">
    <cofactor evidence="1">
        <name>heme</name>
        <dbReference type="ChEBI" id="CHEBI:30413"/>
    </cofactor>
</comment>
<dbReference type="GO" id="GO:0009055">
    <property type="term" value="F:electron transfer activity"/>
    <property type="evidence" value="ECO:0007669"/>
    <property type="project" value="InterPro"/>
</dbReference>
<organism evidence="16 17">
    <name type="scientific">Ferrimonas sediminum</name>
    <dbReference type="NCBI Taxonomy" id="718193"/>
    <lineage>
        <taxon>Bacteria</taxon>
        <taxon>Pseudomonadati</taxon>
        <taxon>Pseudomonadota</taxon>
        <taxon>Gammaproteobacteria</taxon>
        <taxon>Alteromonadales</taxon>
        <taxon>Ferrimonadaceae</taxon>
        <taxon>Ferrimonas</taxon>
    </lineage>
</organism>
<evidence type="ECO:0000313" key="17">
    <source>
        <dbReference type="Proteomes" id="UP000199527"/>
    </source>
</evidence>
<gene>
    <name evidence="16" type="ORF">SAMN04488540_101151</name>
</gene>
<comment type="subcellular location">
    <subcellularLocation>
        <location evidence="2">Cell membrane</location>
        <topology evidence="2">Multi-pass membrane protein</topology>
    </subcellularLocation>
</comment>
<dbReference type="PANTHER" id="PTHR30074:SF6">
    <property type="entry name" value="FORMATE DEHYDROGENASE GAMMA SUBUNIT"/>
    <property type="match status" value="1"/>
</dbReference>
<feature type="transmembrane region" description="Helical" evidence="13">
    <location>
        <begin position="228"/>
        <end position="248"/>
    </location>
</feature>
<proteinExistence type="inferred from homology"/>
<comment type="similarity">
    <text evidence="3">Belongs to the formate dehydrogenase gamma subunit family.</text>
</comment>
<dbReference type="InterPro" id="IPR016174">
    <property type="entry name" value="Di-haem_cyt_TM"/>
</dbReference>
<dbReference type="Proteomes" id="UP000199527">
    <property type="component" value="Unassembled WGS sequence"/>
</dbReference>
<dbReference type="NCBIfam" id="TIGR01583">
    <property type="entry name" value="formate-DH-gamm"/>
    <property type="match status" value="1"/>
</dbReference>
<feature type="chain" id="PRO_5011735789" evidence="14">
    <location>
        <begin position="23"/>
        <end position="327"/>
    </location>
</feature>
<feature type="transmembrane region" description="Helical" evidence="13">
    <location>
        <begin position="80"/>
        <end position="100"/>
    </location>
</feature>
<evidence type="ECO:0000256" key="11">
    <source>
        <dbReference type="ARBA" id="ARBA00023004"/>
    </source>
</evidence>
<dbReference type="AlphaFoldDB" id="A0A1G8JT12"/>